<evidence type="ECO:0000313" key="2">
    <source>
        <dbReference type="Proteomes" id="UP001196413"/>
    </source>
</evidence>
<dbReference type="Proteomes" id="UP001196413">
    <property type="component" value="Unassembled WGS sequence"/>
</dbReference>
<organism evidence="1 2">
    <name type="scientific">Parelaphostrongylus tenuis</name>
    <name type="common">Meningeal worm</name>
    <dbReference type="NCBI Taxonomy" id="148309"/>
    <lineage>
        <taxon>Eukaryota</taxon>
        <taxon>Metazoa</taxon>
        <taxon>Ecdysozoa</taxon>
        <taxon>Nematoda</taxon>
        <taxon>Chromadorea</taxon>
        <taxon>Rhabditida</taxon>
        <taxon>Rhabditina</taxon>
        <taxon>Rhabditomorpha</taxon>
        <taxon>Strongyloidea</taxon>
        <taxon>Metastrongylidae</taxon>
        <taxon>Parelaphostrongylus</taxon>
    </lineage>
</organism>
<feature type="non-terminal residue" evidence="1">
    <location>
        <position position="54"/>
    </location>
</feature>
<comment type="caution">
    <text evidence="1">The sequence shown here is derived from an EMBL/GenBank/DDBJ whole genome shotgun (WGS) entry which is preliminary data.</text>
</comment>
<protein>
    <submittedName>
        <fullName evidence="1">Uncharacterized protein</fullName>
    </submittedName>
</protein>
<dbReference type="AlphaFoldDB" id="A0AAD5QHS5"/>
<gene>
    <name evidence="1" type="ORF">KIN20_004038</name>
</gene>
<keyword evidence="2" id="KW-1185">Reference proteome</keyword>
<dbReference type="EMBL" id="JAHQIW010000540">
    <property type="protein sequence ID" value="KAJ1348685.1"/>
    <property type="molecule type" value="Genomic_DNA"/>
</dbReference>
<name>A0AAD5QHS5_PARTN</name>
<accession>A0AAD5QHS5</accession>
<proteinExistence type="predicted"/>
<evidence type="ECO:0000313" key="1">
    <source>
        <dbReference type="EMBL" id="KAJ1348685.1"/>
    </source>
</evidence>
<reference evidence="1" key="1">
    <citation type="submission" date="2021-06" db="EMBL/GenBank/DDBJ databases">
        <title>Parelaphostrongylus tenuis whole genome reference sequence.</title>
        <authorList>
            <person name="Garwood T.J."/>
            <person name="Larsen P.A."/>
            <person name="Fountain-Jones N.M."/>
            <person name="Garbe J.R."/>
            <person name="Macchietto M.G."/>
            <person name="Kania S.A."/>
            <person name="Gerhold R.W."/>
            <person name="Richards J.E."/>
            <person name="Wolf T.M."/>
        </authorList>
    </citation>
    <scope>NUCLEOTIDE SEQUENCE</scope>
    <source>
        <strain evidence="1">MNPRO001-30</strain>
        <tissue evidence="1">Meninges</tissue>
    </source>
</reference>
<sequence>AAEVLKMLVEIHGEKKAAERGRHSQFVNGVVRAENSAVRAGRILEQSCQTTSTA</sequence>